<feature type="domain" description="Glycosyltransferase 2-like" evidence="1">
    <location>
        <begin position="7"/>
        <end position="83"/>
    </location>
</feature>
<dbReference type="InterPro" id="IPR050834">
    <property type="entry name" value="Glycosyltransf_2"/>
</dbReference>
<dbReference type="RefSeq" id="WP_007475914.1">
    <property type="nucleotide sequence ID" value="NZ_ABCJ01000035.1"/>
</dbReference>
<protein>
    <recommendedName>
        <fullName evidence="1">Glycosyltransferase 2-like domain-containing protein</fullName>
    </recommendedName>
</protein>
<sequence>MIKNLISVIIPLYNKEKWVKRAVLSVLNQTYQNFEIIIVNDGSTDKSKKIVESIKDDRIFIFDKLNGGASSARNYGIEKSKGE</sequence>
<dbReference type="AlphaFoldDB" id="A0AAI9F1R3"/>
<comment type="caution">
    <text evidence="2">The sequence shown here is derived from an EMBL/GenBank/DDBJ whole genome shotgun (WGS) entry which is preliminary data.</text>
</comment>
<evidence type="ECO:0000259" key="1">
    <source>
        <dbReference type="Pfam" id="PF00535"/>
    </source>
</evidence>
<dbReference type="EMBL" id="ABCJ01000035">
    <property type="protein sequence ID" value="EDM22821.1"/>
    <property type="molecule type" value="Genomic_DNA"/>
</dbReference>
<dbReference type="CDD" id="cd00761">
    <property type="entry name" value="Glyco_tranf_GTA_type"/>
    <property type="match status" value="1"/>
</dbReference>
<dbReference type="Gene3D" id="3.90.550.10">
    <property type="entry name" value="Spore Coat Polysaccharide Biosynthesis Protein SpsA, Chain A"/>
    <property type="match status" value="1"/>
</dbReference>
<dbReference type="Proteomes" id="UP000003288">
    <property type="component" value="Unassembled WGS sequence"/>
</dbReference>
<dbReference type="InterPro" id="IPR029044">
    <property type="entry name" value="Nucleotide-diphossugar_trans"/>
</dbReference>
<dbReference type="InterPro" id="IPR001173">
    <property type="entry name" value="Glyco_trans_2-like"/>
</dbReference>
<proteinExistence type="predicted"/>
<dbReference type="PANTHER" id="PTHR43685">
    <property type="entry name" value="GLYCOSYLTRANSFERASE"/>
    <property type="match status" value="1"/>
</dbReference>
<name>A0AAI9F1R3_9BACT</name>
<feature type="non-terminal residue" evidence="2">
    <location>
        <position position="83"/>
    </location>
</feature>
<organism evidence="2 3">
    <name type="scientific">Caminibacter mediatlanticus TB-2</name>
    <dbReference type="NCBI Taxonomy" id="391592"/>
    <lineage>
        <taxon>Bacteria</taxon>
        <taxon>Pseudomonadati</taxon>
        <taxon>Campylobacterota</taxon>
        <taxon>Epsilonproteobacteria</taxon>
        <taxon>Nautiliales</taxon>
        <taxon>Nautiliaceae</taxon>
        <taxon>Caminibacter</taxon>
    </lineage>
</organism>
<gene>
    <name evidence="2" type="ORF">CMTB2_04347</name>
</gene>
<reference evidence="2 3" key="1">
    <citation type="journal article" date="2011" name="Stand. Genomic Sci.">
        <title>Draft genome sequence of Caminibacter mediatlanticus strain TB-2, an epsilonproteobacterium isolated from a deep-sea hydrothermal vent.</title>
        <authorList>
            <person name="Giovannelli D."/>
            <person name="Ferriera S."/>
            <person name="Johnson J."/>
            <person name="Kravitz S."/>
            <person name="Perez-Rodriguez I."/>
            <person name="Ricci J."/>
            <person name="O'Brien C."/>
            <person name="Voordeckers J.W."/>
            <person name="Bini E."/>
            <person name="Vetriani C."/>
        </authorList>
    </citation>
    <scope>NUCLEOTIDE SEQUENCE [LARGE SCALE GENOMIC DNA]</scope>
    <source>
        <strain evidence="2 3">TB-2</strain>
    </source>
</reference>
<dbReference type="Pfam" id="PF00535">
    <property type="entry name" value="Glycos_transf_2"/>
    <property type="match status" value="1"/>
</dbReference>
<accession>A0AAI9F1R3</accession>
<dbReference type="SUPFAM" id="SSF53448">
    <property type="entry name" value="Nucleotide-diphospho-sugar transferases"/>
    <property type="match status" value="1"/>
</dbReference>
<dbReference type="PANTHER" id="PTHR43685:SF11">
    <property type="entry name" value="GLYCOSYLTRANSFERASE TAGX-RELATED"/>
    <property type="match status" value="1"/>
</dbReference>
<evidence type="ECO:0000313" key="2">
    <source>
        <dbReference type="EMBL" id="EDM22821.1"/>
    </source>
</evidence>
<evidence type="ECO:0000313" key="3">
    <source>
        <dbReference type="Proteomes" id="UP000003288"/>
    </source>
</evidence>